<protein>
    <submittedName>
        <fullName evidence="3">6-phospho 3-hexuloisomerase</fullName>
    </submittedName>
</protein>
<evidence type="ECO:0000313" key="4">
    <source>
        <dbReference type="Proteomes" id="UP000070134"/>
    </source>
</evidence>
<dbReference type="GO" id="GO:0097367">
    <property type="term" value="F:carbohydrate derivative binding"/>
    <property type="evidence" value="ECO:0007669"/>
    <property type="project" value="InterPro"/>
</dbReference>
<gene>
    <name evidence="3" type="ORF">SA2016_1325</name>
</gene>
<organism evidence="3 4">
    <name type="scientific">Sinomonas atrocyanea</name>
    <dbReference type="NCBI Taxonomy" id="37927"/>
    <lineage>
        <taxon>Bacteria</taxon>
        <taxon>Bacillati</taxon>
        <taxon>Actinomycetota</taxon>
        <taxon>Actinomycetes</taxon>
        <taxon>Micrococcales</taxon>
        <taxon>Micrococcaceae</taxon>
        <taxon>Sinomonas</taxon>
    </lineage>
</organism>
<dbReference type="PANTHER" id="PTHR43443:SF1">
    <property type="entry name" value="3-HEXULOSE-6-PHOSPHATE ISOMERASE"/>
    <property type="match status" value="1"/>
</dbReference>
<proteinExistence type="inferred from homology"/>
<dbReference type="PANTHER" id="PTHR43443">
    <property type="entry name" value="3-HEXULOSE-6-PHOSPHATE ISOMERASE"/>
    <property type="match status" value="1"/>
</dbReference>
<reference evidence="3 4" key="1">
    <citation type="submission" date="2016-02" db="EMBL/GenBank/DDBJ databases">
        <title>Complete genome of Sinomonas atrocyanea KCTC 3377.</title>
        <authorList>
            <person name="Kim K.M."/>
        </authorList>
    </citation>
    <scope>NUCLEOTIDE SEQUENCE [LARGE SCALE GENOMIC DNA]</scope>
    <source>
        <strain evidence="3 4">KCTC 3377</strain>
    </source>
</reference>
<sequence>MADDPLTTIARELEPVLARIDRDELEGTVRALEEAPRVFVTGEGRSGLMAKAFAMRLMHLGLTSYVVGETTTPAVGPGDLLVAVSGSGTTGHTVQIAQSAAGAGARVHAVTSDPDSPLGRLGAARLVLPAATKHRRPGEPPSIQPLSSLFDQATHLTLDAVCLILAERRQVDNAAAKAAHANTE</sequence>
<comment type="similarity">
    <text evidence="1">Belongs to the SIS family. PHI subfamily.</text>
</comment>
<keyword evidence="3" id="KW-0413">Isomerase</keyword>
<feature type="domain" description="SIS" evidence="2">
    <location>
        <begin position="28"/>
        <end position="171"/>
    </location>
</feature>
<dbReference type="AlphaFoldDB" id="A0A127A039"/>
<dbReference type="Proteomes" id="UP000070134">
    <property type="component" value="Chromosome"/>
</dbReference>
<evidence type="ECO:0000313" key="3">
    <source>
        <dbReference type="EMBL" id="AMM32005.1"/>
    </source>
</evidence>
<name>A0A127A039_9MICC</name>
<keyword evidence="4" id="KW-1185">Reference proteome</keyword>
<dbReference type="CDD" id="cd05005">
    <property type="entry name" value="SIS_PHI"/>
    <property type="match status" value="1"/>
</dbReference>
<dbReference type="Pfam" id="PF01380">
    <property type="entry name" value="SIS"/>
    <property type="match status" value="1"/>
</dbReference>
<dbReference type="Gene3D" id="3.40.50.10490">
    <property type="entry name" value="Glucose-6-phosphate isomerase like protein, domain 1"/>
    <property type="match status" value="1"/>
</dbReference>
<dbReference type="SUPFAM" id="SSF53697">
    <property type="entry name" value="SIS domain"/>
    <property type="match status" value="1"/>
</dbReference>
<dbReference type="InterPro" id="IPR001347">
    <property type="entry name" value="SIS_dom"/>
</dbReference>
<dbReference type="InterPro" id="IPR017552">
    <property type="entry name" value="PHI/rmpB"/>
</dbReference>
<dbReference type="KEGG" id="satk:SA2016_1325"/>
<dbReference type="STRING" id="37927.SA2016_1325"/>
<evidence type="ECO:0000259" key="2">
    <source>
        <dbReference type="PROSITE" id="PS51464"/>
    </source>
</evidence>
<dbReference type="PROSITE" id="PS51464">
    <property type="entry name" value="SIS"/>
    <property type="match status" value="1"/>
</dbReference>
<dbReference type="PATRIC" id="fig|37927.3.peg.1371"/>
<evidence type="ECO:0000256" key="1">
    <source>
        <dbReference type="ARBA" id="ARBA00009235"/>
    </source>
</evidence>
<accession>A0A127A039</accession>
<dbReference type="InterPro" id="IPR046348">
    <property type="entry name" value="SIS_dom_sf"/>
</dbReference>
<dbReference type="NCBIfam" id="TIGR03127">
    <property type="entry name" value="RuMP_HxlB"/>
    <property type="match status" value="1"/>
</dbReference>
<dbReference type="GO" id="GO:0016853">
    <property type="term" value="F:isomerase activity"/>
    <property type="evidence" value="ECO:0007669"/>
    <property type="project" value="UniProtKB-KW"/>
</dbReference>
<dbReference type="RefSeq" id="WP_218030628.1">
    <property type="nucleotide sequence ID" value="NZ_BJMO01000064.1"/>
</dbReference>
<dbReference type="GO" id="GO:1901135">
    <property type="term" value="P:carbohydrate derivative metabolic process"/>
    <property type="evidence" value="ECO:0007669"/>
    <property type="project" value="InterPro"/>
</dbReference>
<dbReference type="EMBL" id="CP014518">
    <property type="protein sequence ID" value="AMM32005.1"/>
    <property type="molecule type" value="Genomic_DNA"/>
</dbReference>